<feature type="domain" description="Lon proteolytic" evidence="4">
    <location>
        <begin position="571"/>
        <end position="766"/>
    </location>
</feature>
<feature type="active site" evidence="2">
    <location>
        <position position="704"/>
    </location>
</feature>
<dbReference type="EMBL" id="CP002105">
    <property type="protein sequence ID" value="ADL12781.1"/>
    <property type="molecule type" value="Genomic_DNA"/>
</dbReference>
<dbReference type="OrthoDB" id="9758568at2"/>
<keyword evidence="1 2" id="KW-0645">Protease</keyword>
<accession>D9QQJ0</accession>
<dbReference type="HOGENOM" id="CLU_014785_0_1_9"/>
<evidence type="ECO:0000259" key="4">
    <source>
        <dbReference type="PROSITE" id="PS51786"/>
    </source>
</evidence>
<dbReference type="PRINTS" id="PR00830">
    <property type="entry name" value="ENDOLAPTASE"/>
</dbReference>
<dbReference type="PANTHER" id="PTHR10046">
    <property type="entry name" value="ATP DEPENDENT LON PROTEASE FAMILY MEMBER"/>
    <property type="match status" value="1"/>
</dbReference>
<proteinExistence type="inferred from homology"/>
<dbReference type="EC" id="3.4.21.53" evidence="2"/>
<dbReference type="PROSITE" id="PS51786">
    <property type="entry name" value="LON_PROTEOLYTIC"/>
    <property type="match status" value="1"/>
</dbReference>
<gene>
    <name evidence="5" type="ordered locus">Acear_1266</name>
</gene>
<dbReference type="RefSeq" id="WP_013278227.1">
    <property type="nucleotide sequence ID" value="NC_014378.1"/>
</dbReference>
<keyword evidence="6" id="KW-1185">Reference proteome</keyword>
<sequence>MVDDKRLTAVQLKCNCKPERFDFETTDELEPITGELIGQNRAVKAMDLGLKVEQEGYNIFISGIPGTGKTTYAKTLARGKSKDAEVPDDICYVYNFFDSEKPRALNLPSGQGANLQEDMDKLIEELKTEIPQVFAGEEYKQEKNEIMNEYRQKSNQIMEDFEKDVKERGFTLQNTGDNLVPVPLNEEEEPIEQNEFQQLDEEKRSNLREKSQQIQDEMEQVMRKINNLKSEAKKELKNKEKKIALSVIQPIIASLKDEYEDYPQVIEYLKEVQKDITENLDQFRNKQKDNTTPTISLTQMQKEDESFFTRYKVNLLVDNSNLEGAPVVYEPNPTYYNLFGKIEGKSQLGTITTDFTMIKKGAVHEANGGYLIVKAKDVLTNALAWETMKRILLNQEIVVENIGEQYRSMPITTLKPEAIPVDIKIIMIGNPYIYQLLYNYDEEFKKLFKVKADFDVQMERSEENMEKFASFISSISDSEDIRHFTVGAVSRIIEYSSRLTDDREKLSTQFNEILELLFEANAWAEMENDDEYINRNDVIKAIEEKEYRYNLTEEKIQEMIDRGHILVDVEDKEVGQINGLSVYQTGQYSFGRPTRITARTFLGQKGVVNIEREVDMSGKIHNKGVMILSGFLGGKYAQKQPLSLSASLTFEQNYGGIDGDSASCAELIALLSAIADIPVKQDLAITGSMNQKGMVQPIGGVNEKIEGFYKVCKLKGLTGSQGVVIPKQNEDNLMLKPEIVEAVSSGEFNIYSVEEIDEAIELMMGVEAEKVHSQVEEELKQMANKATEFVDKEDK</sequence>
<dbReference type="InterPro" id="IPR046844">
    <property type="entry name" value="Lon-like_helical"/>
</dbReference>
<dbReference type="Pfam" id="PF13654">
    <property type="entry name" value="AAA_32"/>
    <property type="match status" value="1"/>
</dbReference>
<name>D9QQJ0_ACEAZ</name>
<comment type="catalytic activity">
    <reaction evidence="2">
        <text>Hydrolysis of proteins in presence of ATP.</text>
        <dbReference type="EC" id="3.4.21.53"/>
    </reaction>
</comment>
<reference evidence="5 6" key="1">
    <citation type="journal article" date="2010" name="Stand. Genomic Sci.">
        <title>Complete genome sequence of Acetohalobium arabaticum type strain (Z-7288).</title>
        <authorList>
            <person name="Sikorski J."/>
            <person name="Lapidus A."/>
            <person name="Chertkov O."/>
            <person name="Lucas S."/>
            <person name="Copeland A."/>
            <person name="Glavina Del Rio T."/>
            <person name="Nolan M."/>
            <person name="Tice H."/>
            <person name="Cheng J.F."/>
            <person name="Han C."/>
            <person name="Brambilla E."/>
            <person name="Pitluck S."/>
            <person name="Liolios K."/>
            <person name="Ivanova N."/>
            <person name="Mavromatis K."/>
            <person name="Mikhailova N."/>
            <person name="Pati A."/>
            <person name="Bruce D."/>
            <person name="Detter C."/>
            <person name="Tapia R."/>
            <person name="Goodwin L."/>
            <person name="Chen A."/>
            <person name="Palaniappan K."/>
            <person name="Land M."/>
            <person name="Hauser L."/>
            <person name="Chang Y.J."/>
            <person name="Jeffries C.D."/>
            <person name="Rohde M."/>
            <person name="Goker M."/>
            <person name="Spring S."/>
            <person name="Woyke T."/>
            <person name="Bristow J."/>
            <person name="Eisen J.A."/>
            <person name="Markowitz V."/>
            <person name="Hugenholtz P."/>
            <person name="Kyrpides N.C."/>
            <person name="Klenk H.P."/>
        </authorList>
    </citation>
    <scope>NUCLEOTIDE SEQUENCE [LARGE SCALE GENOMIC DNA]</scope>
    <source>
        <strain evidence="6">ATCC 49924 / DSM 5501 / Z-7288</strain>
    </source>
</reference>
<dbReference type="InterPro" id="IPR027065">
    <property type="entry name" value="Lon_Prtase"/>
</dbReference>
<dbReference type="SUPFAM" id="SSF52540">
    <property type="entry name" value="P-loop containing nucleoside triphosphate hydrolases"/>
    <property type="match status" value="1"/>
</dbReference>
<evidence type="ECO:0000313" key="6">
    <source>
        <dbReference type="Proteomes" id="UP000001661"/>
    </source>
</evidence>
<dbReference type="InterPro" id="IPR020568">
    <property type="entry name" value="Ribosomal_Su5_D2-typ_SF"/>
</dbReference>
<comment type="similarity">
    <text evidence="2">Belongs to the peptidase S16 family.</text>
</comment>
<dbReference type="GO" id="GO:0006508">
    <property type="term" value="P:proteolysis"/>
    <property type="evidence" value="ECO:0007669"/>
    <property type="project" value="UniProtKB-KW"/>
</dbReference>
<dbReference type="AlphaFoldDB" id="D9QQJ0"/>
<evidence type="ECO:0000313" key="5">
    <source>
        <dbReference type="EMBL" id="ADL12781.1"/>
    </source>
</evidence>
<dbReference type="GO" id="GO:0004252">
    <property type="term" value="F:serine-type endopeptidase activity"/>
    <property type="evidence" value="ECO:0007669"/>
    <property type="project" value="UniProtKB-UniRule"/>
</dbReference>
<dbReference type="SUPFAM" id="SSF54211">
    <property type="entry name" value="Ribosomal protein S5 domain 2-like"/>
    <property type="match status" value="1"/>
</dbReference>
<dbReference type="eggNOG" id="COG1067">
    <property type="taxonomic scope" value="Bacteria"/>
</dbReference>
<dbReference type="InterPro" id="IPR014721">
    <property type="entry name" value="Ribsml_uS5_D2-typ_fold_subgr"/>
</dbReference>
<dbReference type="KEGG" id="aar:Acear_1266"/>
<dbReference type="eggNOG" id="COG0714">
    <property type="taxonomic scope" value="Bacteria"/>
</dbReference>
<dbReference type="Pfam" id="PF20436">
    <property type="entry name" value="LonB_AAA-LID"/>
    <property type="match status" value="1"/>
</dbReference>
<keyword evidence="2" id="KW-0720">Serine protease</keyword>
<keyword evidence="3" id="KW-0175">Coiled coil</keyword>
<dbReference type="Pfam" id="PF05362">
    <property type="entry name" value="Lon_C"/>
    <property type="match status" value="1"/>
</dbReference>
<dbReference type="InterPro" id="IPR008269">
    <property type="entry name" value="Lon_proteolytic"/>
</dbReference>
<dbReference type="GO" id="GO:0004176">
    <property type="term" value="F:ATP-dependent peptidase activity"/>
    <property type="evidence" value="ECO:0007669"/>
    <property type="project" value="UniProtKB-UniRule"/>
</dbReference>
<dbReference type="GO" id="GO:0005524">
    <property type="term" value="F:ATP binding"/>
    <property type="evidence" value="ECO:0007669"/>
    <property type="project" value="InterPro"/>
</dbReference>
<dbReference type="Gene3D" id="1.10.8.60">
    <property type="match status" value="1"/>
</dbReference>
<dbReference type="InterPro" id="IPR041699">
    <property type="entry name" value="AAA_32"/>
</dbReference>
<dbReference type="STRING" id="574087.Acear_1266"/>
<evidence type="ECO:0000256" key="3">
    <source>
        <dbReference type="SAM" id="Coils"/>
    </source>
</evidence>
<keyword evidence="2" id="KW-0378">Hydrolase</keyword>
<dbReference type="Proteomes" id="UP000001661">
    <property type="component" value="Chromosome"/>
</dbReference>
<feature type="active site" evidence="2">
    <location>
        <position position="661"/>
    </location>
</feature>
<dbReference type="InterPro" id="IPR027417">
    <property type="entry name" value="P-loop_NTPase"/>
</dbReference>
<dbReference type="Gene3D" id="3.30.230.10">
    <property type="match status" value="1"/>
</dbReference>
<organism evidence="5 6">
    <name type="scientific">Acetohalobium arabaticum (strain ATCC 49924 / DSM 5501 / Z-7288)</name>
    <dbReference type="NCBI Taxonomy" id="574087"/>
    <lineage>
        <taxon>Bacteria</taxon>
        <taxon>Bacillati</taxon>
        <taxon>Bacillota</taxon>
        <taxon>Clostridia</taxon>
        <taxon>Halanaerobiales</taxon>
        <taxon>Halobacteroidaceae</taxon>
        <taxon>Acetohalobium</taxon>
    </lineage>
</organism>
<protein>
    <recommendedName>
        <fullName evidence="2">endopeptidase La</fullName>
        <ecNumber evidence="2">3.4.21.53</ecNumber>
    </recommendedName>
</protein>
<dbReference type="InterPro" id="IPR046843">
    <property type="entry name" value="LonB_AAA-LID"/>
</dbReference>
<feature type="coiled-coil region" evidence="3">
    <location>
        <begin position="204"/>
        <end position="242"/>
    </location>
</feature>
<evidence type="ECO:0000256" key="2">
    <source>
        <dbReference type="PROSITE-ProRule" id="PRU01122"/>
    </source>
</evidence>
<dbReference type="Gene3D" id="3.40.50.300">
    <property type="entry name" value="P-loop containing nucleotide triphosphate hydrolases"/>
    <property type="match status" value="2"/>
</dbReference>
<dbReference type="Pfam" id="PF20437">
    <property type="entry name" value="LonC_helical"/>
    <property type="match status" value="1"/>
</dbReference>
<dbReference type="GO" id="GO:0030163">
    <property type="term" value="P:protein catabolic process"/>
    <property type="evidence" value="ECO:0007669"/>
    <property type="project" value="InterPro"/>
</dbReference>
<evidence type="ECO:0000256" key="1">
    <source>
        <dbReference type="ARBA" id="ARBA00022670"/>
    </source>
</evidence>